<dbReference type="CDD" id="cd06259">
    <property type="entry name" value="YdcF-like"/>
    <property type="match status" value="1"/>
</dbReference>
<evidence type="ECO:0000313" key="3">
    <source>
        <dbReference type="EMBL" id="ROR83129.1"/>
    </source>
</evidence>
<feature type="transmembrane region" description="Helical" evidence="1">
    <location>
        <begin position="52"/>
        <end position="78"/>
    </location>
</feature>
<proteinExistence type="predicted"/>
<gene>
    <name evidence="3" type="ORF">EDD42_3233</name>
</gene>
<dbReference type="GO" id="GO:0000270">
    <property type="term" value="P:peptidoglycan metabolic process"/>
    <property type="evidence" value="ECO:0007669"/>
    <property type="project" value="TreeGrafter"/>
</dbReference>
<name>A0A3N2C6J4_9MICO</name>
<dbReference type="GO" id="GO:0043164">
    <property type="term" value="P:Gram-negative-bacterium-type cell wall biogenesis"/>
    <property type="evidence" value="ECO:0007669"/>
    <property type="project" value="TreeGrafter"/>
</dbReference>
<dbReference type="EMBL" id="RKHL01000001">
    <property type="protein sequence ID" value="ROR83129.1"/>
    <property type="molecule type" value="Genomic_DNA"/>
</dbReference>
<dbReference type="Proteomes" id="UP000266915">
    <property type="component" value="Unassembled WGS sequence"/>
</dbReference>
<dbReference type="InterPro" id="IPR051599">
    <property type="entry name" value="Cell_Envelope_Assoc"/>
</dbReference>
<dbReference type="Pfam" id="PF02698">
    <property type="entry name" value="DUF218"/>
    <property type="match status" value="1"/>
</dbReference>
<dbReference type="Gene3D" id="3.40.50.620">
    <property type="entry name" value="HUPs"/>
    <property type="match status" value="1"/>
</dbReference>
<evidence type="ECO:0000256" key="1">
    <source>
        <dbReference type="SAM" id="Phobius"/>
    </source>
</evidence>
<feature type="domain" description="DUF218" evidence="2">
    <location>
        <begin position="164"/>
        <end position="311"/>
    </location>
</feature>
<dbReference type="InterPro" id="IPR003848">
    <property type="entry name" value="DUF218"/>
</dbReference>
<sequence>MIMLFPAAVFAVLYVASRRRDARRLRNGVFLVSAIACGLVALLSEASRTTPFTVLLAAFGTVLLVGVLGVLLIGNGITMLRLEGRSLGNLLSLFAGVAILVLPVLAVLLVLGAHPQSLPSWLTIVLVALGLLLGFACCYAAATFAAFGVYSLVYSRYRHTRTPDALVVLGSGLIHGEVPPLLRSRLDLALRIYRATSPGMTRPLLIPSGGQGDDEPRPEGTAMAEYLVANGADPSDVLPETASTSTRENLLLSRDLQQSAGRDGATIVVTNNYHVLRAALLARSIGSDAQVIGSPTAAYYVPSAFLREYVAIMVEHRLLNALAIAGVAGLIALAVVWSLLPI</sequence>
<keyword evidence="1" id="KW-0472">Membrane</keyword>
<feature type="transmembrane region" description="Helical" evidence="1">
    <location>
        <begin position="318"/>
        <end position="340"/>
    </location>
</feature>
<accession>A0A3N2C6J4</accession>
<dbReference type="InterPro" id="IPR014729">
    <property type="entry name" value="Rossmann-like_a/b/a_fold"/>
</dbReference>
<reference evidence="3 4" key="1">
    <citation type="submission" date="2018-11" db="EMBL/GenBank/DDBJ databases">
        <title>Sequencing the genomes of 1000 actinobacteria strains.</title>
        <authorList>
            <person name="Klenk H.-P."/>
        </authorList>
    </citation>
    <scope>NUCLEOTIDE SEQUENCE [LARGE SCALE GENOMIC DNA]</scope>
    <source>
        <strain evidence="3 4">DSM 14012</strain>
    </source>
</reference>
<dbReference type="RefSeq" id="WP_085513700.1">
    <property type="nucleotide sequence ID" value="NZ_FXAP01000006.1"/>
</dbReference>
<keyword evidence="1" id="KW-1133">Transmembrane helix</keyword>
<keyword evidence="1" id="KW-0812">Transmembrane</keyword>
<dbReference type="PANTHER" id="PTHR30336">
    <property type="entry name" value="INNER MEMBRANE PROTEIN, PROBABLE PERMEASE"/>
    <property type="match status" value="1"/>
</dbReference>
<feature type="transmembrane region" description="Helical" evidence="1">
    <location>
        <begin position="120"/>
        <end position="153"/>
    </location>
</feature>
<feature type="transmembrane region" description="Helical" evidence="1">
    <location>
        <begin position="28"/>
        <end position="46"/>
    </location>
</feature>
<dbReference type="GO" id="GO:0005886">
    <property type="term" value="C:plasma membrane"/>
    <property type="evidence" value="ECO:0007669"/>
    <property type="project" value="TreeGrafter"/>
</dbReference>
<organism evidence="3 4">
    <name type="scientific">Plantibacter flavus</name>
    <dbReference type="NCBI Taxonomy" id="150123"/>
    <lineage>
        <taxon>Bacteria</taxon>
        <taxon>Bacillati</taxon>
        <taxon>Actinomycetota</taxon>
        <taxon>Actinomycetes</taxon>
        <taxon>Micrococcales</taxon>
        <taxon>Microbacteriaceae</taxon>
        <taxon>Plantibacter</taxon>
    </lineage>
</organism>
<comment type="caution">
    <text evidence="3">The sequence shown here is derived from an EMBL/GenBank/DDBJ whole genome shotgun (WGS) entry which is preliminary data.</text>
</comment>
<evidence type="ECO:0000259" key="2">
    <source>
        <dbReference type="Pfam" id="PF02698"/>
    </source>
</evidence>
<protein>
    <submittedName>
        <fullName evidence="3">Vancomycin permeability regulator SanA</fullName>
    </submittedName>
</protein>
<dbReference type="AlphaFoldDB" id="A0A3N2C6J4"/>
<evidence type="ECO:0000313" key="4">
    <source>
        <dbReference type="Proteomes" id="UP000266915"/>
    </source>
</evidence>
<feature type="transmembrane region" description="Helical" evidence="1">
    <location>
        <begin position="90"/>
        <end position="114"/>
    </location>
</feature>
<keyword evidence="4" id="KW-1185">Reference proteome</keyword>
<dbReference type="PANTHER" id="PTHR30336:SF18">
    <property type="entry name" value="MEMBRANE PROTEIN"/>
    <property type="match status" value="1"/>
</dbReference>